<gene>
    <name evidence="6" type="ORF">DC041_0004815</name>
</gene>
<evidence type="ECO:0000259" key="5">
    <source>
        <dbReference type="PROSITE" id="PS51518"/>
    </source>
</evidence>
<dbReference type="InterPro" id="IPR037802">
    <property type="entry name" value="SGF29"/>
</dbReference>
<dbReference type="InterPro" id="IPR010750">
    <property type="entry name" value="SGF29_tudor-like_dom"/>
</dbReference>
<dbReference type="GO" id="GO:0000124">
    <property type="term" value="C:SAGA complex"/>
    <property type="evidence" value="ECO:0007669"/>
    <property type="project" value="InterPro"/>
</dbReference>
<reference evidence="6 7" key="1">
    <citation type="journal article" date="2019" name="PLoS Pathog.">
        <title>Genome sequence of the bovine parasite Schistosoma bovis Tanzania.</title>
        <authorList>
            <person name="Oey H."/>
            <person name="Zakrzewski M."/>
            <person name="Gobert G."/>
            <person name="Gravermann K."/>
            <person name="Stoye J."/>
            <person name="Jones M."/>
            <person name="Mcmanus D."/>
            <person name="Krause L."/>
        </authorList>
    </citation>
    <scope>NUCLEOTIDE SEQUENCE [LARGE SCALE GENOMIC DNA]</scope>
    <source>
        <strain evidence="6 7">TAN1997</strain>
    </source>
</reference>
<dbReference type="Pfam" id="PF07039">
    <property type="entry name" value="SGF29_Tudor"/>
    <property type="match status" value="1"/>
</dbReference>
<evidence type="ECO:0000313" key="7">
    <source>
        <dbReference type="Proteomes" id="UP000290809"/>
    </source>
</evidence>
<evidence type="ECO:0000256" key="2">
    <source>
        <dbReference type="ARBA" id="ARBA00023015"/>
    </source>
</evidence>
<protein>
    <submittedName>
        <fullName evidence="6">SAGA-associated factor 29</fullName>
    </submittedName>
</protein>
<comment type="subcellular location">
    <subcellularLocation>
        <location evidence="1">Nucleus</location>
    </subcellularLocation>
</comment>
<evidence type="ECO:0000256" key="1">
    <source>
        <dbReference type="ARBA" id="ARBA00004123"/>
    </source>
</evidence>
<evidence type="ECO:0000313" key="6">
    <source>
        <dbReference type="EMBL" id="RTG84294.1"/>
    </source>
</evidence>
<keyword evidence="3" id="KW-0804">Transcription</keyword>
<dbReference type="Proteomes" id="UP000290809">
    <property type="component" value="Unassembled WGS sequence"/>
</dbReference>
<dbReference type="CDD" id="cd20393">
    <property type="entry name" value="Tudor_SGF29_rpt1"/>
    <property type="match status" value="1"/>
</dbReference>
<dbReference type="InterPro" id="IPR047288">
    <property type="entry name" value="Tudor_SGF29_rpt1"/>
</dbReference>
<name>A0A430Q9F1_SCHBO</name>
<dbReference type="AlphaFoldDB" id="A0A430Q9F1"/>
<evidence type="ECO:0000256" key="3">
    <source>
        <dbReference type="ARBA" id="ARBA00023163"/>
    </source>
</evidence>
<feature type="domain" description="SGF29 C-terminal" evidence="5">
    <location>
        <begin position="152"/>
        <end position="301"/>
    </location>
</feature>
<organism evidence="6 7">
    <name type="scientific">Schistosoma bovis</name>
    <name type="common">Blood fluke</name>
    <dbReference type="NCBI Taxonomy" id="6184"/>
    <lineage>
        <taxon>Eukaryota</taxon>
        <taxon>Metazoa</taxon>
        <taxon>Spiralia</taxon>
        <taxon>Lophotrochozoa</taxon>
        <taxon>Platyhelminthes</taxon>
        <taxon>Trematoda</taxon>
        <taxon>Digenea</taxon>
        <taxon>Strigeidida</taxon>
        <taxon>Schistosomatoidea</taxon>
        <taxon>Schistosomatidae</taxon>
        <taxon>Schistosoma</taxon>
    </lineage>
</organism>
<keyword evidence="4" id="KW-0539">Nucleus</keyword>
<accession>A0A430Q9F1</accession>
<comment type="caution">
    <text evidence="6">The sequence shown here is derived from an EMBL/GenBank/DDBJ whole genome shotgun (WGS) entry which is preliminary data.</text>
</comment>
<dbReference type="PANTHER" id="PTHR21539">
    <property type="entry name" value="SAGA-ASSOCIATED FACTOR 29"/>
    <property type="match status" value="1"/>
</dbReference>
<dbReference type="PANTHER" id="PTHR21539:SF0">
    <property type="entry name" value="SAGA-ASSOCIATED FACTOR 29"/>
    <property type="match status" value="1"/>
</dbReference>
<dbReference type="CDD" id="cd20394">
    <property type="entry name" value="Tudor_SGF29_rpt2"/>
    <property type="match status" value="1"/>
</dbReference>
<dbReference type="PROSITE" id="PS51518">
    <property type="entry name" value="SGF29_C"/>
    <property type="match status" value="1"/>
</dbReference>
<dbReference type="Gene3D" id="2.30.30.140">
    <property type="match status" value="2"/>
</dbReference>
<keyword evidence="2" id="KW-0805">Transcription regulation</keyword>
<proteinExistence type="predicted"/>
<evidence type="ECO:0000256" key="4">
    <source>
        <dbReference type="ARBA" id="ARBA00023242"/>
    </source>
</evidence>
<sequence>MAFTTSMIPEQAQVKDRADELLSLCKKAVADCNNVKPTLDSLDKLRCKQRGSKVVKSQLKSLYTQAISEAEHQKATLMAALEKVSEIRALEYKLSKSKHSQPSFLGTHVGPKSFRRGVLMSVLQENAKSIPLWIGKPGESPPALCGATGPSPNIPADPGDHVAALVPEPDVAAAACNLSEGCILAEVVSYNPDKEIYEVEDVDAEEGKMRYSLSRSKVIPLPKWKANPITNPEAIFNKGATVLALYPQTTCFYKAIVDEIPIHIHDEYSLYFEDSSYPEGYAPAIKIPQRYVIQCPDKEAMTSKHLDRSKKRGKKL</sequence>
<dbReference type="GO" id="GO:0005634">
    <property type="term" value="C:nucleus"/>
    <property type="evidence" value="ECO:0007669"/>
    <property type="project" value="UniProtKB-SubCell"/>
</dbReference>
<dbReference type="InterPro" id="IPR047287">
    <property type="entry name" value="Tudor_SGF29_rpt2"/>
</dbReference>
<dbReference type="EMBL" id="QMKO01002213">
    <property type="protein sequence ID" value="RTG84294.1"/>
    <property type="molecule type" value="Genomic_DNA"/>
</dbReference>
<keyword evidence="7" id="KW-1185">Reference proteome</keyword>
<dbReference type="STRING" id="6184.A0A430Q9F1"/>